<dbReference type="GO" id="GO:0006260">
    <property type="term" value="P:DNA replication"/>
    <property type="evidence" value="ECO:0007669"/>
    <property type="project" value="TreeGrafter"/>
</dbReference>
<dbReference type="Proteomes" id="UP001149079">
    <property type="component" value="Unassembled WGS sequence"/>
</dbReference>
<protein>
    <recommendedName>
        <fullName evidence="1">DNA helicase Pif1-like 2B domain-containing protein</fullName>
    </recommendedName>
</protein>
<sequence>MSSDTRVMYSADSAHIRHDISPDFRRDFPNLPPHRLTLKVGVPITLLCNVDVEHGLCNGTRCMVVEVENELENVDDHVMVRPVNASREQRAWPIRRCNFGYEVPGYSRMMTREQFPMRVSFAMTVYKAQGMSWKPRQGLRPSLCTIIVQEAKVKGEMEKNTAIIEATEGIYTFPQWNGQREALQPLVFCP</sequence>
<dbReference type="GO" id="GO:0005657">
    <property type="term" value="C:replication fork"/>
    <property type="evidence" value="ECO:0007669"/>
    <property type="project" value="TreeGrafter"/>
</dbReference>
<reference evidence="2" key="1">
    <citation type="submission" date="2022-11" db="EMBL/GenBank/DDBJ databases">
        <authorList>
            <person name="Petersen C."/>
        </authorList>
    </citation>
    <scope>NUCLEOTIDE SEQUENCE</scope>
    <source>
        <strain evidence="2">IBT 22155</strain>
    </source>
</reference>
<dbReference type="EMBL" id="JAPQKL010000005">
    <property type="protein sequence ID" value="KAJ5130821.1"/>
    <property type="molecule type" value="Genomic_DNA"/>
</dbReference>
<dbReference type="RefSeq" id="XP_056521200.1">
    <property type="nucleotide sequence ID" value="XM_056667604.1"/>
</dbReference>
<dbReference type="OrthoDB" id="2195662at2759"/>
<dbReference type="InterPro" id="IPR027417">
    <property type="entry name" value="P-loop_NTPase"/>
</dbReference>
<proteinExistence type="predicted"/>
<dbReference type="Pfam" id="PF21530">
    <property type="entry name" value="Pif1_2B_dom"/>
    <property type="match status" value="1"/>
</dbReference>
<organism evidence="2 3">
    <name type="scientific">Penicillium bovifimosum</name>
    <dbReference type="NCBI Taxonomy" id="126998"/>
    <lineage>
        <taxon>Eukaryota</taxon>
        <taxon>Fungi</taxon>
        <taxon>Dikarya</taxon>
        <taxon>Ascomycota</taxon>
        <taxon>Pezizomycotina</taxon>
        <taxon>Eurotiomycetes</taxon>
        <taxon>Eurotiomycetidae</taxon>
        <taxon>Eurotiales</taxon>
        <taxon>Aspergillaceae</taxon>
        <taxon>Penicillium</taxon>
    </lineage>
</organism>
<evidence type="ECO:0000259" key="1">
    <source>
        <dbReference type="Pfam" id="PF21530"/>
    </source>
</evidence>
<dbReference type="SUPFAM" id="SSF52540">
    <property type="entry name" value="P-loop containing nucleoside triphosphate hydrolases"/>
    <property type="match status" value="1"/>
</dbReference>
<gene>
    <name evidence="2" type="ORF">N7515_006860</name>
</gene>
<comment type="caution">
    <text evidence="2">The sequence shown here is derived from an EMBL/GenBank/DDBJ whole genome shotgun (WGS) entry which is preliminary data.</text>
</comment>
<dbReference type="PANTHER" id="PTHR23274:SF51">
    <property type="entry name" value="OS03G0423850 PROTEIN"/>
    <property type="match status" value="1"/>
</dbReference>
<evidence type="ECO:0000313" key="3">
    <source>
        <dbReference type="Proteomes" id="UP001149079"/>
    </source>
</evidence>
<reference evidence="2" key="2">
    <citation type="journal article" date="2023" name="IMA Fungus">
        <title>Comparative genomic study of the Penicillium genus elucidates a diverse pangenome and 15 lateral gene transfer events.</title>
        <authorList>
            <person name="Petersen C."/>
            <person name="Sorensen T."/>
            <person name="Nielsen M.R."/>
            <person name="Sondergaard T.E."/>
            <person name="Sorensen J.L."/>
            <person name="Fitzpatrick D.A."/>
            <person name="Frisvad J.C."/>
            <person name="Nielsen K.L."/>
        </authorList>
    </citation>
    <scope>NUCLEOTIDE SEQUENCE</scope>
    <source>
        <strain evidence="2">IBT 22155</strain>
    </source>
</reference>
<evidence type="ECO:0000313" key="2">
    <source>
        <dbReference type="EMBL" id="KAJ5130821.1"/>
    </source>
</evidence>
<name>A0A9W9L160_9EURO</name>
<dbReference type="AlphaFoldDB" id="A0A9W9L160"/>
<dbReference type="GeneID" id="81406774"/>
<keyword evidence="3" id="KW-1185">Reference proteome</keyword>
<dbReference type="PANTHER" id="PTHR23274">
    <property type="entry name" value="DNA HELICASE-RELATED"/>
    <property type="match status" value="1"/>
</dbReference>
<accession>A0A9W9L160</accession>
<dbReference type="InterPro" id="IPR049163">
    <property type="entry name" value="Pif1-like_2B_dom"/>
</dbReference>
<feature type="domain" description="DNA helicase Pif1-like 2B" evidence="1">
    <location>
        <begin position="27"/>
        <end position="66"/>
    </location>
</feature>